<feature type="compositionally biased region" description="Low complexity" evidence="3">
    <location>
        <begin position="263"/>
        <end position="278"/>
    </location>
</feature>
<dbReference type="VEuPathDB" id="TriTrypDB:LdCL_320041400"/>
<dbReference type="Proteomes" id="UP000318821">
    <property type="component" value="Unassembled WGS sequence"/>
</dbReference>
<dbReference type="PANTHER" id="PTHR25462">
    <property type="entry name" value="BONUS, ISOFORM C-RELATED"/>
    <property type="match status" value="1"/>
</dbReference>
<dbReference type="Gene3D" id="3.90.228.10">
    <property type="match status" value="1"/>
</dbReference>
<evidence type="ECO:0000259" key="4">
    <source>
        <dbReference type="PROSITE" id="PS50119"/>
    </source>
</evidence>
<evidence type="ECO:0000256" key="2">
    <source>
        <dbReference type="SAM" id="Coils"/>
    </source>
</evidence>
<dbReference type="PROSITE" id="PS50119">
    <property type="entry name" value="ZF_BBOX"/>
    <property type="match status" value="1"/>
</dbReference>
<name>A0A504XI10_LEIDO</name>
<feature type="compositionally biased region" description="Polar residues" evidence="3">
    <location>
        <begin position="932"/>
        <end position="944"/>
    </location>
</feature>
<keyword evidence="1" id="KW-0863">Zinc-finger</keyword>
<keyword evidence="1" id="KW-0479">Metal-binding</keyword>
<dbReference type="InterPro" id="IPR047153">
    <property type="entry name" value="TRIM45/56/19-like"/>
</dbReference>
<feature type="region of interest" description="Disordered" evidence="3">
    <location>
        <begin position="539"/>
        <end position="559"/>
    </location>
</feature>
<evidence type="ECO:0000256" key="3">
    <source>
        <dbReference type="SAM" id="MobiDB-lite"/>
    </source>
</evidence>
<feature type="compositionally biased region" description="Low complexity" evidence="3">
    <location>
        <begin position="242"/>
        <end position="252"/>
    </location>
</feature>
<dbReference type="CDD" id="cd19756">
    <property type="entry name" value="Bbox2"/>
    <property type="match status" value="1"/>
</dbReference>
<feature type="compositionally biased region" description="Gly residues" evidence="3">
    <location>
        <begin position="652"/>
        <end position="665"/>
    </location>
</feature>
<dbReference type="PANTHER" id="PTHR25462:SF296">
    <property type="entry name" value="MEIOTIC P26, ISOFORM F"/>
    <property type="match status" value="1"/>
</dbReference>
<feature type="region of interest" description="Disordered" evidence="3">
    <location>
        <begin position="441"/>
        <end position="477"/>
    </location>
</feature>
<dbReference type="VEuPathDB" id="TriTrypDB:LdBPK_323550.1"/>
<keyword evidence="2" id="KW-0175">Coiled coil</keyword>
<protein>
    <submittedName>
        <fullName evidence="5">B-box zinc finger family protein</fullName>
    </submittedName>
</protein>
<reference evidence="6" key="1">
    <citation type="submission" date="2019-02" db="EMBL/GenBank/DDBJ databases">
        <title>FDA dAtabase for Regulatory Grade micrObial Sequences (FDA-ARGOS): Supporting development and validation of Infectious Disease Dx tests.</title>
        <authorList>
            <person name="Duncan R."/>
            <person name="Fisher C."/>
            <person name="Tallon L."/>
            <person name="Sadzewicz L."/>
            <person name="Sengamalay N."/>
            <person name="Ott S."/>
            <person name="Godinez A."/>
            <person name="Nagaraj S."/>
            <person name="Vavikolanu K."/>
            <person name="Vyas G."/>
            <person name="Nadendla S."/>
            <person name="Aluvathingal J."/>
            <person name="Sichtig H."/>
        </authorList>
    </citation>
    <scope>NUCLEOTIDE SEQUENCE [LARGE SCALE GENOMIC DNA]</scope>
    <source>
        <strain evidence="6">FDAARGOS_360</strain>
    </source>
</reference>
<evidence type="ECO:0000256" key="1">
    <source>
        <dbReference type="PROSITE-ProRule" id="PRU00024"/>
    </source>
</evidence>
<dbReference type="VEuPathDB" id="TriTrypDB:LDHU3_32.4490"/>
<dbReference type="Pfam" id="PF00643">
    <property type="entry name" value="zf-B_box"/>
    <property type="match status" value="1"/>
</dbReference>
<proteinExistence type="predicted"/>
<comment type="caution">
    <text evidence="5">The sequence shown here is derived from an EMBL/GenBank/DDBJ whole genome shotgun (WGS) entry which is preliminary data.</text>
</comment>
<dbReference type="AlphaFoldDB" id="A0A504XI10"/>
<feature type="region of interest" description="Disordered" evidence="3">
    <location>
        <begin position="932"/>
        <end position="958"/>
    </location>
</feature>
<feature type="region of interest" description="Disordered" evidence="3">
    <location>
        <begin position="242"/>
        <end position="278"/>
    </location>
</feature>
<dbReference type="InterPro" id="IPR000315">
    <property type="entry name" value="Znf_B-box"/>
</dbReference>
<dbReference type="Gene3D" id="3.30.160.60">
    <property type="entry name" value="Classic Zinc Finger"/>
    <property type="match status" value="1"/>
</dbReference>
<accession>A0A504XI10</accession>
<evidence type="ECO:0000313" key="6">
    <source>
        <dbReference type="Proteomes" id="UP000318821"/>
    </source>
</evidence>
<sequence>MAATSPTPSQRTYLRIVVYCDDSQEPHTLPDVRVPRSVSEVQRLVEGRVGQRAMVLSYWNYTHSRYELLKDVRELLQEDGRLLSQRLHTSENEAAETAEADGTTNTDGRATSASELGAHHSKLCIYRCQLWMETTLIQLEPLDKRRDKIEYDELRSHVACWLGNKHVGFEVQDAMRIRCPFLTRMFDETRSRRLSANQDKVQLLYYSNNAWSVRVVLQYGFLLSNGVPQSLAAVLQSCGGSDVSSGTESGSSNPVPHVGGGASAPTSPSSASPTAANTRRTPFVFTSSMLSAHVKYMPPNTAPHKVLLCEVAPGRRFMTDQGLTGESPDKQAYPTPPVKPPRGYDSVCYMRAHKQKTSLRTEDAAEIAAEDLSLVQVQVQHSYQALPRYLLTIYNMKEWFKSSPRRGSVSADNGANPKQATSPHSTSGLLMGMRYADSTAPYQRAASATTPGRGEASKQRRAAQKTRAECDEGNTAYHGGGGLIEPWALDSVPARGTGTAGRSDLVTGSPWASGVYSAGNGGFRNASPSNRVSYGGVRAASAPRAPPTQHLSPLSPYAAQVSPSTNSAWGTGGLMPSLSFHGAYNAHSSHNRLLYESLPRDRSATSRDTAYLSVPAAVVRSAGRRAASAGAPLPAAHHGAPSRPPLLPPRGGVRGGGAMGGGGIAGPTLKTVPPASATAPFTQRQAPPATLDQFTCDIHPRQIKSLYCMACEELTCSYCASVGAHRSHVVVEAAERATAVCAKAEALHEALRHSLTQCEQTEEQLRAEQARYAARQQRDLCFVQRQFSTLNQALQQAERSMTQMVQEAQRRPPLAEAAAVATKYTQALAALDAALRRYYSTVAASSSGPCAERTCGPTNRLLELLHFLRTTSSLIGQVEGRIARRKDEEKRLRDAIVSCEAQAQTNEALFQQVDWAGLRRLLVSIGNVRTNMDNVAEPQPSTSAGPFRSGRTAPPSLHEATALSMPGAAQSRPNSAKVRARTQTLMALSSPRRDASSDAPQRLLDSLPAGTLMQSENGAAASPPTLQNLGLHRCLTDLQRGYIWVIQSATSYFAPGQRKIVCSTPFRLLGVSWELRVAPLPRARRHDGSASSTPMVEPGINGGVMDTAASRLTPPNVLEGGGRGLSGSQARTSLLLTHSAQEDHYTFAAEDVDNTLVTSAPSSDEGEEEWLGLFLFPLQHRLRIDFRVIAFSEVAWAEWQVTGWTARFAGKGWGLYPFLQRRELLQTDELARDNMVKICIAPISDLY</sequence>
<feature type="coiled-coil region" evidence="2">
    <location>
        <begin position="748"/>
        <end position="811"/>
    </location>
</feature>
<organism evidence="5 6">
    <name type="scientific">Leishmania donovani</name>
    <dbReference type="NCBI Taxonomy" id="5661"/>
    <lineage>
        <taxon>Eukaryota</taxon>
        <taxon>Discoba</taxon>
        <taxon>Euglenozoa</taxon>
        <taxon>Kinetoplastea</taxon>
        <taxon>Metakinetoplastina</taxon>
        <taxon>Trypanosomatida</taxon>
        <taxon>Trypanosomatidae</taxon>
        <taxon>Leishmaniinae</taxon>
        <taxon>Leishmania</taxon>
    </lineage>
</organism>
<feature type="region of interest" description="Disordered" evidence="3">
    <location>
        <begin position="320"/>
        <end position="343"/>
    </location>
</feature>
<dbReference type="SUPFAM" id="SSF57845">
    <property type="entry name" value="B-box zinc-binding domain"/>
    <property type="match status" value="1"/>
</dbReference>
<feature type="domain" description="B box-type" evidence="4">
    <location>
        <begin position="691"/>
        <end position="733"/>
    </location>
</feature>
<feature type="region of interest" description="Disordered" evidence="3">
    <location>
        <begin position="86"/>
        <end position="113"/>
    </location>
</feature>
<keyword evidence="1" id="KW-0862">Zinc</keyword>
<evidence type="ECO:0000313" key="5">
    <source>
        <dbReference type="EMBL" id="TPP47355.1"/>
    </source>
</evidence>
<gene>
    <name evidence="5" type="ORF">CGC20_35050</name>
</gene>
<dbReference type="GO" id="GO:0008270">
    <property type="term" value="F:zinc ion binding"/>
    <property type="evidence" value="ECO:0007669"/>
    <property type="project" value="UniProtKB-KW"/>
</dbReference>
<feature type="region of interest" description="Disordered" evidence="3">
    <location>
        <begin position="629"/>
        <end position="684"/>
    </location>
</feature>
<feature type="compositionally biased region" description="Low complexity" evidence="3">
    <location>
        <begin position="629"/>
        <end position="641"/>
    </location>
</feature>
<feature type="region of interest" description="Disordered" evidence="3">
    <location>
        <begin position="404"/>
        <end position="429"/>
    </location>
</feature>
<dbReference type="EMBL" id="RHLD01000003">
    <property type="protein sequence ID" value="TPP47355.1"/>
    <property type="molecule type" value="Genomic_DNA"/>
</dbReference>
<feature type="compositionally biased region" description="Polar residues" evidence="3">
    <location>
        <begin position="410"/>
        <end position="428"/>
    </location>
</feature>